<name>A0A0C1PNU1_9LACO</name>
<dbReference type="Proteomes" id="UP000031397">
    <property type="component" value="Unassembled WGS sequence"/>
</dbReference>
<evidence type="ECO:0000256" key="1">
    <source>
        <dbReference type="SAM" id="Phobius"/>
    </source>
</evidence>
<dbReference type="OrthoDB" id="9814474at2"/>
<keyword evidence="3" id="KW-1185">Reference proteome</keyword>
<reference evidence="2 3" key="1">
    <citation type="submission" date="2014-06" db="EMBL/GenBank/DDBJ databases">
        <title>Functional and comparative genomic analyses of the Drosophila gut microbiota identify candidate symbiosis factors.</title>
        <authorList>
            <person name="Newell P.D."/>
            <person name="Chaston J.M."/>
            <person name="Douglas A.E."/>
        </authorList>
    </citation>
    <scope>NUCLEOTIDE SEQUENCE [LARGE SCALE GENOMIC DNA]</scope>
    <source>
        <strain evidence="2 3">DmCS_002</strain>
    </source>
</reference>
<keyword evidence="1" id="KW-1133">Transmembrane helix</keyword>
<dbReference type="Pfam" id="PF19700">
    <property type="entry name" value="DUF6198"/>
    <property type="match status" value="1"/>
</dbReference>
<dbReference type="RefSeq" id="WP_052236565.1">
    <property type="nucleotide sequence ID" value="NZ_JOJZ01000009.1"/>
</dbReference>
<proteinExistence type="predicted"/>
<evidence type="ECO:0008006" key="4">
    <source>
        <dbReference type="Google" id="ProtNLM"/>
    </source>
</evidence>
<dbReference type="PANTHER" id="PTHR40078">
    <property type="entry name" value="INTEGRAL MEMBRANE PROTEIN-RELATED"/>
    <property type="match status" value="1"/>
</dbReference>
<organism evidence="2 3">
    <name type="scientific">Fructilactobacillus fructivorans</name>
    <dbReference type="NCBI Taxonomy" id="1614"/>
    <lineage>
        <taxon>Bacteria</taxon>
        <taxon>Bacillati</taxon>
        <taxon>Bacillota</taxon>
        <taxon>Bacilli</taxon>
        <taxon>Lactobacillales</taxon>
        <taxon>Lactobacillaceae</taxon>
        <taxon>Fructilactobacillus</taxon>
    </lineage>
</organism>
<feature type="transmembrane region" description="Helical" evidence="1">
    <location>
        <begin position="81"/>
        <end position="108"/>
    </location>
</feature>
<accession>A0A0C1PNU1</accession>
<keyword evidence="1" id="KW-0472">Membrane</keyword>
<dbReference type="PATRIC" id="fig|1614.7.peg.346"/>
<dbReference type="GeneID" id="74913042"/>
<feature type="transmembrane region" description="Helical" evidence="1">
    <location>
        <begin position="54"/>
        <end position="75"/>
    </location>
</feature>
<keyword evidence="1" id="KW-0812">Transmembrane</keyword>
<protein>
    <recommendedName>
        <fullName evidence="4">Integral membrane protein</fullName>
    </recommendedName>
</protein>
<comment type="caution">
    <text evidence="2">The sequence shown here is derived from an EMBL/GenBank/DDBJ whole genome shotgun (WGS) entry which is preliminary data.</text>
</comment>
<dbReference type="AlphaFoldDB" id="A0A0C1PNU1"/>
<feature type="transmembrane region" description="Helical" evidence="1">
    <location>
        <begin position="166"/>
        <end position="189"/>
    </location>
</feature>
<feature type="transmembrane region" description="Helical" evidence="1">
    <location>
        <begin position="115"/>
        <end position="135"/>
    </location>
</feature>
<evidence type="ECO:0000313" key="3">
    <source>
        <dbReference type="Proteomes" id="UP000031397"/>
    </source>
</evidence>
<evidence type="ECO:0000313" key="2">
    <source>
        <dbReference type="EMBL" id="KID42427.1"/>
    </source>
</evidence>
<dbReference type="PANTHER" id="PTHR40078:SF1">
    <property type="entry name" value="INTEGRAL MEMBRANE PROTEIN"/>
    <property type="match status" value="1"/>
</dbReference>
<dbReference type="EMBL" id="JOJZ01000009">
    <property type="protein sequence ID" value="KID42427.1"/>
    <property type="molecule type" value="Genomic_DNA"/>
</dbReference>
<dbReference type="InterPro" id="IPR038750">
    <property type="entry name" value="YczE/YyaS-like"/>
</dbReference>
<gene>
    <name evidence="2" type="ORF">LfDm3_0356</name>
</gene>
<sequence>MKYLDTHHVMRFLVQVLITAVGTAIIAVGMTLMRKENLGMDAFTALSVGLSHHLPIGLGNIQLGDYLILLVIVLFMDYHQIGFGTLINMMVGYGVQYFTLWFGAYLVFTSFWLKLLFAVLGFLIFTVGIAVYMSAKFGVSSYDAIAPIFSKKFHMPYWSVRVIQDVLFMFLAFLASGPIGIMTIIISLCSGPFVEFWGRHLNLIQ</sequence>
<feature type="transmembrane region" description="Helical" evidence="1">
    <location>
        <begin position="12"/>
        <end position="33"/>
    </location>
</feature>